<dbReference type="InterPro" id="IPR015915">
    <property type="entry name" value="Kelch-typ_b-propeller"/>
</dbReference>
<keyword evidence="2" id="KW-1185">Reference proteome</keyword>
<dbReference type="GO" id="GO:0005737">
    <property type="term" value="C:cytoplasm"/>
    <property type="evidence" value="ECO:0007669"/>
    <property type="project" value="TreeGrafter"/>
</dbReference>
<dbReference type="Gene3D" id="2.120.10.80">
    <property type="entry name" value="Kelch-type beta propeller"/>
    <property type="match status" value="1"/>
</dbReference>
<dbReference type="PANTHER" id="PTHR46461:SF2">
    <property type="entry name" value="ATTRACTIN"/>
    <property type="match status" value="1"/>
</dbReference>
<sequence length="336" mass="39377">MAWTQHICNNYLQEPYRCASVGQKLYSFRCSGDERSCCGNVEVFVFDTVTYSHYTQPLVIRGNERQQQHISISFVVAVSQKIYVFGPVTKKRENIVEMYCFDTKTSEWTCIETMGGVAVHYFQCICAYENKIFACVKTNKWNGNEEQQSIFALDLSTNMWKCVSKNPWNKKFNAVFAYIQGSLVHVLLTKYCKSRGRIALFDTISENFQWLDHTQGVPLPPLAKWLVFVHEDFLYVFADQFFHFNVKPQWKIYRYCMKDNWWDEIMIEKTPINACFNDLVALNSKVYFFSSEPRGIYVLDFAPSLTTLCFKAVCHSNLDTSVLPRTLQQDLKYFMW</sequence>
<protein>
    <submittedName>
        <fullName evidence="1">Uncharacterized protein</fullName>
    </submittedName>
</protein>
<evidence type="ECO:0000313" key="1">
    <source>
        <dbReference type="EMBL" id="KAK7865500.1"/>
    </source>
</evidence>
<dbReference type="GO" id="GO:0003682">
    <property type="term" value="F:chromatin binding"/>
    <property type="evidence" value="ECO:0007669"/>
    <property type="project" value="InterPro"/>
</dbReference>
<proteinExistence type="predicted"/>
<organism evidence="1 2">
    <name type="scientific">Gryllus longicercus</name>
    <dbReference type="NCBI Taxonomy" id="2509291"/>
    <lineage>
        <taxon>Eukaryota</taxon>
        <taxon>Metazoa</taxon>
        <taxon>Ecdysozoa</taxon>
        <taxon>Arthropoda</taxon>
        <taxon>Hexapoda</taxon>
        <taxon>Insecta</taxon>
        <taxon>Pterygota</taxon>
        <taxon>Neoptera</taxon>
        <taxon>Polyneoptera</taxon>
        <taxon>Orthoptera</taxon>
        <taxon>Ensifera</taxon>
        <taxon>Gryllidea</taxon>
        <taxon>Grylloidea</taxon>
        <taxon>Gryllidae</taxon>
        <taxon>Gryllinae</taxon>
        <taxon>Gryllus</taxon>
    </lineage>
</organism>
<accession>A0AAN9Z871</accession>
<dbReference type="EMBL" id="JAZDUA010000175">
    <property type="protein sequence ID" value="KAK7865500.1"/>
    <property type="molecule type" value="Genomic_DNA"/>
</dbReference>
<dbReference type="Pfam" id="PF24681">
    <property type="entry name" value="Kelch_KLHDC2_KLHL20_DRC7"/>
    <property type="match status" value="1"/>
</dbReference>
<dbReference type="InterPro" id="IPR052637">
    <property type="entry name" value="KLHDC3-like"/>
</dbReference>
<name>A0AAN9Z871_9ORTH</name>
<evidence type="ECO:0000313" key="2">
    <source>
        <dbReference type="Proteomes" id="UP001378592"/>
    </source>
</evidence>
<gene>
    <name evidence="1" type="ORF">R5R35_014612</name>
</gene>
<comment type="caution">
    <text evidence="1">The sequence shown here is derived from an EMBL/GenBank/DDBJ whole genome shotgun (WGS) entry which is preliminary data.</text>
</comment>
<dbReference type="Proteomes" id="UP001378592">
    <property type="component" value="Unassembled WGS sequence"/>
</dbReference>
<reference evidence="1 2" key="1">
    <citation type="submission" date="2024-03" db="EMBL/GenBank/DDBJ databases">
        <title>The genome assembly and annotation of the cricket Gryllus longicercus Weissman &amp; Gray.</title>
        <authorList>
            <person name="Szrajer S."/>
            <person name="Gray D."/>
            <person name="Ylla G."/>
        </authorList>
    </citation>
    <scope>NUCLEOTIDE SEQUENCE [LARGE SCALE GENOMIC DNA]</scope>
    <source>
        <strain evidence="1">DAG 2021-001</strain>
        <tissue evidence="1">Whole body minus gut</tissue>
    </source>
</reference>
<dbReference type="PANTHER" id="PTHR46461">
    <property type="entry name" value="KELCH DOMAIN-CONTAINING PROTEIN 3"/>
    <property type="match status" value="1"/>
</dbReference>
<dbReference type="SUPFAM" id="SSF117281">
    <property type="entry name" value="Kelch motif"/>
    <property type="match status" value="1"/>
</dbReference>
<dbReference type="AlphaFoldDB" id="A0AAN9Z871"/>